<accession>A0A0H5AD87</accession>
<dbReference type="Pfam" id="PF01925">
    <property type="entry name" value="TauE"/>
    <property type="match status" value="1"/>
</dbReference>
<evidence type="ECO:0000256" key="4">
    <source>
        <dbReference type="ARBA" id="ARBA00022475"/>
    </source>
</evidence>
<dbReference type="KEGG" id="ptv:AA957_18435"/>
<dbReference type="RefSeq" id="WP_049711451.1">
    <property type="nucleotide sequence ID" value="NZ_CP011507.1"/>
</dbReference>
<keyword evidence="3" id="KW-0813">Transport</keyword>
<keyword evidence="7 8" id="KW-0472">Membrane</keyword>
<dbReference type="PANTHER" id="PTHR30269">
    <property type="entry name" value="TRANSMEMBRANE PROTEIN YFCA"/>
    <property type="match status" value="1"/>
</dbReference>
<evidence type="ECO:0000313" key="9">
    <source>
        <dbReference type="EMBL" id="AKS08018.1"/>
    </source>
</evidence>
<feature type="transmembrane region" description="Helical" evidence="8">
    <location>
        <begin position="102"/>
        <end position="120"/>
    </location>
</feature>
<feature type="transmembrane region" description="Helical" evidence="8">
    <location>
        <begin position="12"/>
        <end position="40"/>
    </location>
</feature>
<name>A0A0H5AD87_9PSED</name>
<feature type="transmembrane region" description="Helical" evidence="8">
    <location>
        <begin position="180"/>
        <end position="199"/>
    </location>
</feature>
<evidence type="ECO:0000256" key="5">
    <source>
        <dbReference type="ARBA" id="ARBA00022692"/>
    </source>
</evidence>
<dbReference type="PATRIC" id="fig|200450.3.peg.3791"/>
<comment type="subcellular location">
    <subcellularLocation>
        <location evidence="1 8">Cell membrane</location>
        <topology evidence="1 8">Multi-pass membrane protein</topology>
    </subcellularLocation>
</comment>
<keyword evidence="6 8" id="KW-1133">Transmembrane helix</keyword>
<dbReference type="OrthoDB" id="9807082at2"/>
<feature type="transmembrane region" description="Helical" evidence="8">
    <location>
        <begin position="136"/>
        <end position="156"/>
    </location>
</feature>
<dbReference type="InterPro" id="IPR002781">
    <property type="entry name" value="TM_pro_TauE-like"/>
</dbReference>
<reference evidence="10" key="2">
    <citation type="submission" date="2015-05" db="EMBL/GenBank/DDBJ databases">
        <authorList>
            <person name="Swarnkar M.K."/>
            <person name="Vyas P."/>
            <person name="Rahi P."/>
            <person name="Thakur R."/>
            <person name="Thakur N."/>
            <person name="Singh A.K."/>
            <person name="Gulati A."/>
        </authorList>
    </citation>
    <scope>NUCLEOTIDE SEQUENCE [LARGE SCALE GENOMIC DNA]</scope>
    <source>
        <strain evidence="10">745</strain>
    </source>
</reference>
<evidence type="ECO:0000313" key="10">
    <source>
        <dbReference type="Proteomes" id="UP000036608"/>
    </source>
</evidence>
<evidence type="ECO:0000256" key="2">
    <source>
        <dbReference type="ARBA" id="ARBA00009142"/>
    </source>
</evidence>
<feature type="transmembrane region" description="Helical" evidence="8">
    <location>
        <begin position="229"/>
        <end position="247"/>
    </location>
</feature>
<dbReference type="PANTHER" id="PTHR30269:SF0">
    <property type="entry name" value="MEMBRANE TRANSPORTER PROTEIN YFCA-RELATED"/>
    <property type="match status" value="1"/>
</dbReference>
<proteinExistence type="inferred from homology"/>
<keyword evidence="5 8" id="KW-0812">Transmembrane</keyword>
<protein>
    <recommendedName>
        <fullName evidence="8">Probable membrane transporter protein</fullName>
    </recommendedName>
</protein>
<dbReference type="InterPro" id="IPR052017">
    <property type="entry name" value="TSUP"/>
</dbReference>
<comment type="similarity">
    <text evidence="2 8">Belongs to the 4-toluene sulfonate uptake permease (TSUP) (TC 2.A.102) family.</text>
</comment>
<dbReference type="AlphaFoldDB" id="A0A0H5AD87"/>
<keyword evidence="4 8" id="KW-1003">Cell membrane</keyword>
<dbReference type="Proteomes" id="UP000036608">
    <property type="component" value="Chromosome"/>
</dbReference>
<dbReference type="GO" id="GO:0005886">
    <property type="term" value="C:plasma membrane"/>
    <property type="evidence" value="ECO:0007669"/>
    <property type="project" value="UniProtKB-SubCell"/>
</dbReference>
<evidence type="ECO:0000256" key="1">
    <source>
        <dbReference type="ARBA" id="ARBA00004651"/>
    </source>
</evidence>
<evidence type="ECO:0000256" key="6">
    <source>
        <dbReference type="ARBA" id="ARBA00022989"/>
    </source>
</evidence>
<dbReference type="EMBL" id="CP011507">
    <property type="protein sequence ID" value="AKS08018.1"/>
    <property type="molecule type" value="Genomic_DNA"/>
</dbReference>
<sequence length="248" mass="26120">MIEHDWLTGAGLILLGVITGFVGTNTGGSVFLTVPVLIWLGIPPQSAVATARLASVGTLFAGLRHFHNSGKVDYRLAAPAAALGLAGALVGANLLVQMGPALLHKMIGGLTLLLVMLSLVKKPHSPDTAPSRLRRFFGYVLFIPVGMIGGLFGGQAKLSTYLYILFFEKTISESIGTRKVGGLILSVGSLIIFGVNGIIDWPYGGCLITGTLLGANAGAQFALQKGDQWMETAFNVIVIALALKMLFW</sequence>
<gene>
    <name evidence="9" type="ORF">AA957_18435</name>
</gene>
<evidence type="ECO:0000256" key="7">
    <source>
        <dbReference type="ARBA" id="ARBA00023136"/>
    </source>
</evidence>
<feature type="transmembrane region" description="Helical" evidence="8">
    <location>
        <begin position="76"/>
        <end position="96"/>
    </location>
</feature>
<organism evidence="9 10">
    <name type="scientific">Pseudomonas trivialis</name>
    <dbReference type="NCBI Taxonomy" id="200450"/>
    <lineage>
        <taxon>Bacteria</taxon>
        <taxon>Pseudomonadati</taxon>
        <taxon>Pseudomonadota</taxon>
        <taxon>Gammaproteobacteria</taxon>
        <taxon>Pseudomonadales</taxon>
        <taxon>Pseudomonadaceae</taxon>
        <taxon>Pseudomonas</taxon>
    </lineage>
</organism>
<reference evidence="9 10" key="1">
    <citation type="journal article" date="2015" name="Genome Announc.">
        <title>Complete Genome Sequence of the Rhizobacterium Pseudomonas trivialis Strain IHBB745 with Multiple Plant Growth-Promoting Activities and Tolerance to Desiccation and Alkalinity.</title>
        <authorList>
            <person name="Gulati A."/>
            <person name="Swarnkar M.K."/>
            <person name="Vyas P."/>
            <person name="Rahi P."/>
            <person name="Thakur R."/>
            <person name="Thakur N."/>
            <person name="Singh A.K."/>
        </authorList>
    </citation>
    <scope>NUCLEOTIDE SEQUENCE [LARGE SCALE GENOMIC DNA]</scope>
    <source>
        <strain evidence="10">745</strain>
    </source>
</reference>
<evidence type="ECO:0000256" key="8">
    <source>
        <dbReference type="RuleBase" id="RU363041"/>
    </source>
</evidence>
<evidence type="ECO:0000256" key="3">
    <source>
        <dbReference type="ARBA" id="ARBA00022448"/>
    </source>
</evidence>